<evidence type="ECO:0000313" key="1">
    <source>
        <dbReference type="EMBL" id="JAH14873.1"/>
    </source>
</evidence>
<protein>
    <submittedName>
        <fullName evidence="1">Uncharacterized protein</fullName>
    </submittedName>
</protein>
<proteinExistence type="predicted"/>
<reference evidence="1" key="1">
    <citation type="submission" date="2014-11" db="EMBL/GenBank/DDBJ databases">
        <authorList>
            <person name="Amaro Gonzalez C."/>
        </authorList>
    </citation>
    <scope>NUCLEOTIDE SEQUENCE</scope>
</reference>
<name>A0A0E9QFJ3_ANGAN</name>
<dbReference type="AlphaFoldDB" id="A0A0E9QFJ3"/>
<reference evidence="1" key="2">
    <citation type="journal article" date="2015" name="Fish Shellfish Immunol.">
        <title>Early steps in the European eel (Anguilla anguilla)-Vibrio vulnificus interaction in the gills: Role of the RtxA13 toxin.</title>
        <authorList>
            <person name="Callol A."/>
            <person name="Pajuelo D."/>
            <person name="Ebbesson L."/>
            <person name="Teles M."/>
            <person name="MacKenzie S."/>
            <person name="Amaro C."/>
        </authorList>
    </citation>
    <scope>NUCLEOTIDE SEQUENCE</scope>
</reference>
<accession>A0A0E9QFJ3</accession>
<sequence length="74" mass="8324">MEDLPLVNIPLLLNVSADGLQNRSLYVLGPRPHQSFENGIKGYFLGNVIHLLDAEHFILAPFDVGIKEGFKHQR</sequence>
<dbReference type="EMBL" id="GBXM01093704">
    <property type="protein sequence ID" value="JAH14873.1"/>
    <property type="molecule type" value="Transcribed_RNA"/>
</dbReference>
<organism evidence="1">
    <name type="scientific">Anguilla anguilla</name>
    <name type="common">European freshwater eel</name>
    <name type="synonym">Muraena anguilla</name>
    <dbReference type="NCBI Taxonomy" id="7936"/>
    <lineage>
        <taxon>Eukaryota</taxon>
        <taxon>Metazoa</taxon>
        <taxon>Chordata</taxon>
        <taxon>Craniata</taxon>
        <taxon>Vertebrata</taxon>
        <taxon>Euteleostomi</taxon>
        <taxon>Actinopterygii</taxon>
        <taxon>Neopterygii</taxon>
        <taxon>Teleostei</taxon>
        <taxon>Anguilliformes</taxon>
        <taxon>Anguillidae</taxon>
        <taxon>Anguilla</taxon>
    </lineage>
</organism>